<dbReference type="InterPro" id="IPR003439">
    <property type="entry name" value="ABC_transporter-like_ATP-bd"/>
</dbReference>
<dbReference type="Pfam" id="PF00664">
    <property type="entry name" value="ABC_membrane"/>
    <property type="match status" value="1"/>
</dbReference>
<keyword evidence="7 8" id="KW-0472">Membrane</keyword>
<keyword evidence="12" id="KW-1185">Reference proteome</keyword>
<dbReference type="PROSITE" id="PS50893">
    <property type="entry name" value="ABC_TRANSPORTER_2"/>
    <property type="match status" value="1"/>
</dbReference>
<dbReference type="OrthoDB" id="9762778at2"/>
<evidence type="ECO:0000256" key="3">
    <source>
        <dbReference type="ARBA" id="ARBA00022692"/>
    </source>
</evidence>
<dbReference type="PANTHER" id="PTHR43394">
    <property type="entry name" value="ATP-DEPENDENT PERMEASE MDL1, MITOCHONDRIAL"/>
    <property type="match status" value="1"/>
</dbReference>
<dbReference type="GO" id="GO:0016887">
    <property type="term" value="F:ATP hydrolysis activity"/>
    <property type="evidence" value="ECO:0007669"/>
    <property type="project" value="InterPro"/>
</dbReference>
<feature type="domain" description="ABC transporter" evidence="9">
    <location>
        <begin position="338"/>
        <end position="572"/>
    </location>
</feature>
<dbReference type="GO" id="GO:0005886">
    <property type="term" value="C:plasma membrane"/>
    <property type="evidence" value="ECO:0007669"/>
    <property type="project" value="UniProtKB-SubCell"/>
</dbReference>
<evidence type="ECO:0000256" key="2">
    <source>
        <dbReference type="ARBA" id="ARBA00022448"/>
    </source>
</evidence>
<dbReference type="GO" id="GO:0005524">
    <property type="term" value="F:ATP binding"/>
    <property type="evidence" value="ECO:0007669"/>
    <property type="project" value="UniProtKB-KW"/>
</dbReference>
<feature type="transmembrane region" description="Helical" evidence="8">
    <location>
        <begin position="135"/>
        <end position="155"/>
    </location>
</feature>
<evidence type="ECO:0000256" key="5">
    <source>
        <dbReference type="ARBA" id="ARBA00022840"/>
    </source>
</evidence>
<dbReference type="PANTHER" id="PTHR43394:SF1">
    <property type="entry name" value="ATP-BINDING CASSETTE SUB-FAMILY B MEMBER 10, MITOCHONDRIAL"/>
    <property type="match status" value="1"/>
</dbReference>
<dbReference type="AlphaFoldDB" id="A0A4P8XY29"/>
<dbReference type="SUPFAM" id="SSF90123">
    <property type="entry name" value="ABC transporter transmembrane region"/>
    <property type="match status" value="1"/>
</dbReference>
<evidence type="ECO:0000259" key="10">
    <source>
        <dbReference type="PROSITE" id="PS50929"/>
    </source>
</evidence>
<dbReference type="CDD" id="cd03254">
    <property type="entry name" value="ABCC_Glucan_exporter_like"/>
    <property type="match status" value="1"/>
</dbReference>
<dbReference type="InterPro" id="IPR027417">
    <property type="entry name" value="P-loop_NTPase"/>
</dbReference>
<sequence>MKSSYVIRRVLKYIGKYKFSFIISLVLTLFSTVCTLYIPVLAGEAIDMIVGKGNVNFAGLTKILILILVAIIIGGISQYFTNTLNNRMANNTVKDMRTDAFNNLQYVPVSYIDSRNTGDIVSRVIADAEQFSDGLILGFQNLFSGVITILGTLFFMFTINIWLALIVLVLTPLSLFVSKFISKRTYKYFKKQSEQRGKETSYIEEMLSNIKVVKSYHREDENSENFDVINEELGKDSLNATFFSSLTNPCTRFVNSIVYAVVGLSGALFAINGIITVGNLSASLAYANQYTKPFNDITGVITELQNAIACAGRLLEVIDAEKESDAKGQLPTNVKGDFTVSDVAFSYDKNKELIKNLSFELKSGQRLAVVGPTGCGKTTLINLLMHFYDIDSGSIKVDGVDINTVSRKSLRQNVGMVLQDTWLKSGTIKENIVFGNENVTDEQVIEAAKKSHAHSFIKKLHNGYDTFIGEDGGSLSTGQKQLICITRLMLSPPPILILDEATSSIDLLTEQRITRSFMKLMKDRTSFVVAHRLKTIVESDLILVMKDGKVIESGTHKSLMEQNGFYKELYQSQFD</sequence>
<dbReference type="Pfam" id="PF00005">
    <property type="entry name" value="ABC_tran"/>
    <property type="match status" value="1"/>
</dbReference>
<dbReference type="InterPro" id="IPR003593">
    <property type="entry name" value="AAA+_ATPase"/>
</dbReference>
<dbReference type="Proteomes" id="UP000301475">
    <property type="component" value="Chromosome"/>
</dbReference>
<dbReference type="Gene3D" id="1.20.1560.10">
    <property type="entry name" value="ABC transporter type 1, transmembrane domain"/>
    <property type="match status" value="1"/>
</dbReference>
<evidence type="ECO:0000313" key="11">
    <source>
        <dbReference type="EMBL" id="QCT07424.1"/>
    </source>
</evidence>
<proteinExistence type="predicted"/>
<dbReference type="KEGG" id="ruj:E5Z56_08710"/>
<dbReference type="FunFam" id="3.40.50.300:FF:000287">
    <property type="entry name" value="Multidrug ABC transporter ATP-binding protein"/>
    <property type="match status" value="1"/>
</dbReference>
<feature type="transmembrane region" description="Helical" evidence="8">
    <location>
        <begin position="253"/>
        <end position="275"/>
    </location>
</feature>
<organism evidence="11 12">
    <name type="scientific">Ruminococcus bovis</name>
    <dbReference type="NCBI Taxonomy" id="2564099"/>
    <lineage>
        <taxon>Bacteria</taxon>
        <taxon>Bacillati</taxon>
        <taxon>Bacillota</taxon>
        <taxon>Clostridia</taxon>
        <taxon>Eubacteriales</taxon>
        <taxon>Oscillospiraceae</taxon>
        <taxon>Ruminococcus</taxon>
    </lineage>
</organism>
<evidence type="ECO:0000313" key="12">
    <source>
        <dbReference type="Proteomes" id="UP000301475"/>
    </source>
</evidence>
<dbReference type="InterPro" id="IPR036640">
    <property type="entry name" value="ABC1_TM_sf"/>
</dbReference>
<reference evidence="11 12" key="1">
    <citation type="submission" date="2019-04" db="EMBL/GenBank/DDBJ databases">
        <authorList>
            <person name="Embree M."/>
            <person name="Gaffney J.R."/>
        </authorList>
    </citation>
    <scope>NUCLEOTIDE SEQUENCE [LARGE SCALE GENOMIC DNA]</scope>
    <source>
        <strain evidence="11 12">JE7A12</strain>
    </source>
</reference>
<feature type="transmembrane region" description="Helical" evidence="8">
    <location>
        <begin position="21"/>
        <end position="40"/>
    </location>
</feature>
<keyword evidence="2" id="KW-0813">Transport</keyword>
<feature type="transmembrane region" description="Helical" evidence="8">
    <location>
        <begin position="60"/>
        <end position="80"/>
    </location>
</feature>
<keyword evidence="5 11" id="KW-0067">ATP-binding</keyword>
<dbReference type="CDD" id="cd18547">
    <property type="entry name" value="ABC_6TM_Tm288_like"/>
    <property type="match status" value="1"/>
</dbReference>
<evidence type="ECO:0000256" key="8">
    <source>
        <dbReference type="SAM" id="Phobius"/>
    </source>
</evidence>
<evidence type="ECO:0000256" key="7">
    <source>
        <dbReference type="ARBA" id="ARBA00023136"/>
    </source>
</evidence>
<evidence type="ECO:0000256" key="4">
    <source>
        <dbReference type="ARBA" id="ARBA00022741"/>
    </source>
</evidence>
<comment type="subcellular location">
    <subcellularLocation>
        <location evidence="1">Cell membrane</location>
        <topology evidence="1">Multi-pass membrane protein</topology>
    </subcellularLocation>
</comment>
<accession>A0A4P8XY29</accession>
<dbReference type="SMART" id="SM00382">
    <property type="entry name" value="AAA"/>
    <property type="match status" value="1"/>
</dbReference>
<dbReference type="InterPro" id="IPR011527">
    <property type="entry name" value="ABC1_TM_dom"/>
</dbReference>
<feature type="transmembrane region" description="Helical" evidence="8">
    <location>
        <begin position="161"/>
        <end position="181"/>
    </location>
</feature>
<keyword evidence="3 8" id="KW-0812">Transmembrane</keyword>
<dbReference type="Gene3D" id="3.40.50.300">
    <property type="entry name" value="P-loop containing nucleotide triphosphate hydrolases"/>
    <property type="match status" value="1"/>
</dbReference>
<name>A0A4P8XY29_9FIRM</name>
<dbReference type="GO" id="GO:0015421">
    <property type="term" value="F:ABC-type oligopeptide transporter activity"/>
    <property type="evidence" value="ECO:0007669"/>
    <property type="project" value="TreeGrafter"/>
</dbReference>
<dbReference type="InterPro" id="IPR039421">
    <property type="entry name" value="Type_1_exporter"/>
</dbReference>
<evidence type="ECO:0000256" key="1">
    <source>
        <dbReference type="ARBA" id="ARBA00004651"/>
    </source>
</evidence>
<dbReference type="SUPFAM" id="SSF52540">
    <property type="entry name" value="P-loop containing nucleoside triphosphate hydrolases"/>
    <property type="match status" value="1"/>
</dbReference>
<evidence type="ECO:0000259" key="9">
    <source>
        <dbReference type="PROSITE" id="PS50893"/>
    </source>
</evidence>
<feature type="domain" description="ABC transmembrane type-1" evidence="10">
    <location>
        <begin position="22"/>
        <end position="306"/>
    </location>
</feature>
<keyword evidence="4" id="KW-0547">Nucleotide-binding</keyword>
<dbReference type="RefSeq" id="WP_138157437.1">
    <property type="nucleotide sequence ID" value="NZ_CP039381.1"/>
</dbReference>
<keyword evidence="6 8" id="KW-1133">Transmembrane helix</keyword>
<dbReference type="PROSITE" id="PS50929">
    <property type="entry name" value="ABC_TM1F"/>
    <property type="match status" value="1"/>
</dbReference>
<dbReference type="EMBL" id="CP039381">
    <property type="protein sequence ID" value="QCT07424.1"/>
    <property type="molecule type" value="Genomic_DNA"/>
</dbReference>
<protein>
    <submittedName>
        <fullName evidence="11">ABC transporter ATP-binding protein</fullName>
    </submittedName>
</protein>
<evidence type="ECO:0000256" key="6">
    <source>
        <dbReference type="ARBA" id="ARBA00022989"/>
    </source>
</evidence>
<gene>
    <name evidence="11" type="ORF">E5Z56_08710</name>
</gene>